<feature type="transmembrane region" description="Helical" evidence="9">
    <location>
        <begin position="341"/>
        <end position="359"/>
    </location>
</feature>
<name>A0A4U7AZ88_9PEZI</name>
<keyword evidence="2 9" id="KW-0813">Transport</keyword>
<keyword evidence="5 9" id="KW-0406">Ion transport</keyword>
<evidence type="ECO:0000256" key="8">
    <source>
        <dbReference type="PROSITE-ProRule" id="PRU00703"/>
    </source>
</evidence>
<keyword evidence="8" id="KW-0129">CBS domain</keyword>
<dbReference type="SUPFAM" id="SSF54631">
    <property type="entry name" value="CBS-domain pair"/>
    <property type="match status" value="1"/>
</dbReference>
<dbReference type="GO" id="GO:0005794">
    <property type="term" value="C:Golgi apparatus"/>
    <property type="evidence" value="ECO:0007669"/>
    <property type="project" value="TreeGrafter"/>
</dbReference>
<comment type="caution">
    <text evidence="9">Lacks conserved residue(s) required for the propagation of feature annotation.</text>
</comment>
<sequence length="773" mass="84683">MSGIREINNESTPLLFDTSNHLGVRDEDASSFIKSHISVEEVALGNSTVGERLAYNDYTTIDWMHDLVKDSYRYRTIHSRRGIRSWILSIWDSASGWFAAALIGTLTACVAFLVDIAVATISDWKLGYCVGSPLKNRDACCAGKTPFISVNGVPSEIDENCDEFRLWSADYLSSYTIYVAFAFAFGVVSGSVTMLTKRSLPAASPGTGDRNQYDKVPEPVTSGKSMYMAAGSGIPEIKTILSGFVIPNFLDFKVLVVKAVGSIFAVSTGMCLGKEGPFVHISTCVGYLVASRFSRYRENSRKMREMLSASCAAGLSVAFGAPIGGVLFSYEEISTYFPRKVLWRAFLCSLFAAMVLKALNPTGTGKLVLFETNYGTSYSAVHYLVFVALGVAGGIFGGMFCKLNFMWSRWFRSFNIIKKYPVFEVFLVVLTTALLQYPNPMIREPGDVVIKNLLVDCRTEETAGDWVCRQEGRTEGFQAYIGWLVYGTLTKLVLTTITFGIKVPSGVIIPALDAGALFGRLIGQWIGTISPGIFAMVGAGAFLAGVSRMTVSLVVIMFELTGELEYIVPHMIAIMVAKWIADALSSEGVYDLAQTVLGHPFLDLDHGHALVKSSAALVECLIPPKQTMIEITVHVPTINKVSRKMLEDKLQQLERRGLMDAGLVLVQNDNMLQGYIGEGELSFGLREVGKFYPEDAPVRLLGEGDEGDLDLTSFVDRTPFTISAKAPMEYCVEMFGKLGLRHLMVLEEGTGKLLGVIIKKRLVAYLDTLKGSH</sequence>
<dbReference type="PANTHER" id="PTHR45711:SF3">
    <property type="entry name" value="CLC CHANNEL"/>
    <property type="match status" value="1"/>
</dbReference>
<dbReference type="Proteomes" id="UP000308133">
    <property type="component" value="Unassembled WGS sequence"/>
</dbReference>
<feature type="transmembrane region" description="Helical" evidence="9">
    <location>
        <begin position="175"/>
        <end position="195"/>
    </location>
</feature>
<dbReference type="AlphaFoldDB" id="A0A4U7AZ88"/>
<dbReference type="SUPFAM" id="SSF81340">
    <property type="entry name" value="Clc chloride channel"/>
    <property type="match status" value="1"/>
</dbReference>
<dbReference type="Gene3D" id="1.10.3080.10">
    <property type="entry name" value="Clc chloride channel"/>
    <property type="match status" value="1"/>
</dbReference>
<keyword evidence="4 9" id="KW-1133">Transmembrane helix</keyword>
<protein>
    <recommendedName>
        <fullName evidence="9">Chloride channel protein</fullName>
    </recommendedName>
</protein>
<accession>A0A4U7AZ88</accession>
<dbReference type="PANTHER" id="PTHR45711">
    <property type="entry name" value="CHLORIDE CHANNEL PROTEIN"/>
    <property type="match status" value="1"/>
</dbReference>
<evidence type="ECO:0000256" key="4">
    <source>
        <dbReference type="ARBA" id="ARBA00022989"/>
    </source>
</evidence>
<keyword evidence="7 9" id="KW-0868">Chloride</keyword>
<proteinExistence type="inferred from homology"/>
<evidence type="ECO:0000256" key="6">
    <source>
        <dbReference type="ARBA" id="ARBA00023136"/>
    </source>
</evidence>
<dbReference type="Pfam" id="PF00654">
    <property type="entry name" value="Voltage_CLC"/>
    <property type="match status" value="1"/>
</dbReference>
<evidence type="ECO:0000313" key="12">
    <source>
        <dbReference type="Proteomes" id="UP000308133"/>
    </source>
</evidence>
<keyword evidence="3 9" id="KW-0812">Transmembrane</keyword>
<dbReference type="GO" id="GO:0005886">
    <property type="term" value="C:plasma membrane"/>
    <property type="evidence" value="ECO:0007669"/>
    <property type="project" value="TreeGrafter"/>
</dbReference>
<evidence type="ECO:0000256" key="7">
    <source>
        <dbReference type="ARBA" id="ARBA00023214"/>
    </source>
</evidence>
<evidence type="ECO:0000313" key="11">
    <source>
        <dbReference type="EMBL" id="TKX24013.1"/>
    </source>
</evidence>
<evidence type="ECO:0000256" key="1">
    <source>
        <dbReference type="ARBA" id="ARBA00004141"/>
    </source>
</evidence>
<dbReference type="CDD" id="cd03684">
    <property type="entry name" value="ClC_3_like"/>
    <property type="match status" value="1"/>
</dbReference>
<dbReference type="InterPro" id="IPR014743">
    <property type="entry name" value="Cl-channel_core"/>
</dbReference>
<evidence type="ECO:0000256" key="9">
    <source>
        <dbReference type="RuleBase" id="RU361221"/>
    </source>
</evidence>
<dbReference type="PRINTS" id="PR00762">
    <property type="entry name" value="CLCHANNEL"/>
</dbReference>
<gene>
    <name evidence="11" type="ORF">C1H76_3951</name>
</gene>
<feature type="domain" description="CBS" evidence="10">
    <location>
        <begin position="715"/>
        <end position="773"/>
    </location>
</feature>
<dbReference type="PROSITE" id="PS51371">
    <property type="entry name" value="CBS"/>
    <property type="match status" value="1"/>
</dbReference>
<organism evidence="11 12">
    <name type="scientific">Elsinoe australis</name>
    <dbReference type="NCBI Taxonomy" id="40998"/>
    <lineage>
        <taxon>Eukaryota</taxon>
        <taxon>Fungi</taxon>
        <taxon>Dikarya</taxon>
        <taxon>Ascomycota</taxon>
        <taxon>Pezizomycotina</taxon>
        <taxon>Dothideomycetes</taxon>
        <taxon>Dothideomycetidae</taxon>
        <taxon>Myriangiales</taxon>
        <taxon>Elsinoaceae</taxon>
        <taxon>Elsinoe</taxon>
    </lineage>
</organism>
<evidence type="ECO:0000256" key="3">
    <source>
        <dbReference type="ARBA" id="ARBA00022692"/>
    </source>
</evidence>
<comment type="similarity">
    <text evidence="9">Belongs to the chloride channel (TC 2.A.49) family.</text>
</comment>
<dbReference type="GO" id="GO:0005247">
    <property type="term" value="F:voltage-gated chloride channel activity"/>
    <property type="evidence" value="ECO:0007669"/>
    <property type="project" value="TreeGrafter"/>
</dbReference>
<keyword evidence="6 9" id="KW-0472">Membrane</keyword>
<dbReference type="GO" id="GO:0005769">
    <property type="term" value="C:early endosome"/>
    <property type="evidence" value="ECO:0007669"/>
    <property type="project" value="TreeGrafter"/>
</dbReference>
<evidence type="ECO:0000256" key="2">
    <source>
        <dbReference type="ARBA" id="ARBA00022448"/>
    </source>
</evidence>
<evidence type="ECO:0000259" key="10">
    <source>
        <dbReference type="PROSITE" id="PS51371"/>
    </source>
</evidence>
<dbReference type="InterPro" id="IPR046342">
    <property type="entry name" value="CBS_dom_sf"/>
</dbReference>
<comment type="caution">
    <text evidence="11">The sequence shown here is derived from an EMBL/GenBank/DDBJ whole genome shotgun (WGS) entry which is preliminary data.</text>
</comment>
<dbReference type="InterPro" id="IPR001807">
    <property type="entry name" value="ClC"/>
</dbReference>
<dbReference type="InterPro" id="IPR000644">
    <property type="entry name" value="CBS_dom"/>
</dbReference>
<feature type="transmembrane region" description="Helical" evidence="9">
    <location>
        <begin position="306"/>
        <end position="329"/>
    </location>
</feature>
<evidence type="ECO:0000256" key="5">
    <source>
        <dbReference type="ARBA" id="ARBA00023065"/>
    </source>
</evidence>
<feature type="transmembrane region" description="Helical" evidence="9">
    <location>
        <begin position="479"/>
        <end position="501"/>
    </location>
</feature>
<feature type="transmembrane region" description="Helical" evidence="9">
    <location>
        <begin position="90"/>
        <end position="114"/>
    </location>
</feature>
<dbReference type="EMBL" id="PTQR01000050">
    <property type="protein sequence ID" value="TKX24013.1"/>
    <property type="molecule type" value="Genomic_DNA"/>
</dbReference>
<feature type="transmembrane region" description="Helical" evidence="9">
    <location>
        <begin position="380"/>
        <end position="400"/>
    </location>
</feature>
<dbReference type="Gene3D" id="3.10.580.10">
    <property type="entry name" value="CBS-domain"/>
    <property type="match status" value="1"/>
</dbReference>
<comment type="subcellular location">
    <subcellularLocation>
        <location evidence="1 9">Membrane</location>
        <topology evidence="1 9">Multi-pass membrane protein</topology>
    </subcellularLocation>
</comment>
<reference evidence="11 12" key="1">
    <citation type="submission" date="2018-02" db="EMBL/GenBank/DDBJ databases">
        <title>Draft genome sequences of Elsinoe sp., causing black scab on jojoba.</title>
        <authorList>
            <person name="Stodart B."/>
            <person name="Jeffress S."/>
            <person name="Ash G."/>
            <person name="Arun Chinnappa K."/>
        </authorList>
    </citation>
    <scope>NUCLEOTIDE SEQUENCE [LARGE SCALE GENOMIC DNA]</scope>
    <source>
        <strain evidence="11 12">Hillstone_2</strain>
    </source>
</reference>